<dbReference type="GO" id="GO:0005524">
    <property type="term" value="F:ATP binding"/>
    <property type="evidence" value="ECO:0007669"/>
    <property type="project" value="UniProtKB-KW"/>
</dbReference>
<organism evidence="5 6">
    <name type="scientific">Symbiobacterium thermophilum</name>
    <dbReference type="NCBI Taxonomy" id="2734"/>
    <lineage>
        <taxon>Bacteria</taxon>
        <taxon>Bacillati</taxon>
        <taxon>Bacillota</taxon>
        <taxon>Clostridia</taxon>
        <taxon>Eubacteriales</taxon>
        <taxon>Symbiobacteriaceae</taxon>
        <taxon>Symbiobacterium</taxon>
    </lineage>
</organism>
<dbReference type="InterPro" id="IPR003439">
    <property type="entry name" value="ABC_transporter-like_ATP-bd"/>
</dbReference>
<dbReference type="OMA" id="RMAFVFQ"/>
<dbReference type="Pfam" id="PF00005">
    <property type="entry name" value="ABC_tran"/>
    <property type="match status" value="1"/>
</dbReference>
<keyword evidence="2" id="KW-0547">Nucleotide-binding</keyword>
<evidence type="ECO:0000256" key="3">
    <source>
        <dbReference type="ARBA" id="ARBA00022840"/>
    </source>
</evidence>
<protein>
    <submittedName>
        <fullName evidence="5">ABC transporter</fullName>
    </submittedName>
</protein>
<keyword evidence="1" id="KW-0813">Transport</keyword>
<dbReference type="PROSITE" id="PS00211">
    <property type="entry name" value="ABC_TRANSPORTER_1"/>
    <property type="match status" value="1"/>
</dbReference>
<dbReference type="AlphaFoldDB" id="A0A953LH01"/>
<feature type="domain" description="ABC transporter" evidence="4">
    <location>
        <begin position="5"/>
        <end position="237"/>
    </location>
</feature>
<dbReference type="InterPro" id="IPR027417">
    <property type="entry name" value="P-loop_NTPase"/>
</dbReference>
<dbReference type="PANTHER" id="PTHR42781:SF4">
    <property type="entry name" value="SPERMIDINE_PUTRESCINE IMPORT ATP-BINDING PROTEIN POTA"/>
    <property type="match status" value="1"/>
</dbReference>
<dbReference type="PROSITE" id="PS50893">
    <property type="entry name" value="ABC_TRANSPORTER_2"/>
    <property type="match status" value="1"/>
</dbReference>
<evidence type="ECO:0000259" key="4">
    <source>
        <dbReference type="PROSITE" id="PS50893"/>
    </source>
</evidence>
<proteinExistence type="predicted"/>
<comment type="caution">
    <text evidence="5">The sequence shown here is derived from an EMBL/GenBank/DDBJ whole genome shotgun (WGS) entry which is preliminary data.</text>
</comment>
<dbReference type="Gene3D" id="3.40.50.300">
    <property type="entry name" value="P-loop containing nucleotide triphosphate hydrolases"/>
    <property type="match status" value="1"/>
</dbReference>
<gene>
    <name evidence="5" type="ORF">CWE10_05855</name>
</gene>
<dbReference type="InterPro" id="IPR050093">
    <property type="entry name" value="ABC_SmlMolc_Importer"/>
</dbReference>
<keyword evidence="3" id="KW-0067">ATP-binding</keyword>
<name>A0A953LH01_SYMTR</name>
<evidence type="ECO:0000313" key="6">
    <source>
        <dbReference type="Proteomes" id="UP000732377"/>
    </source>
</evidence>
<sequence>MTALLEVTDVKVKRGNRVVVDVPHLAIQPGEVLAVIGPNGSGKSSLLHALALLIPASFGSYRWEGRQVSLPQEALALRRQMAVVFQESLLLTGTVMQNVTLGLRLRGVPAAKQREVAMEMLEQLRISHLAHRSSRQLSGGEAQRVSIARALATGPRLLYLDEPMASLDVLARSHLLADLRRILTASGTAALFVTHDFTEIPPLADRVAVLAEGKLLQIGTPAEVFNQPATPLVRDLVQVAHDLVRTLDAGRRQEGP</sequence>
<evidence type="ECO:0000256" key="2">
    <source>
        <dbReference type="ARBA" id="ARBA00022741"/>
    </source>
</evidence>
<accession>A0A953LH01</accession>
<dbReference type="GO" id="GO:0016887">
    <property type="term" value="F:ATP hydrolysis activity"/>
    <property type="evidence" value="ECO:0007669"/>
    <property type="project" value="InterPro"/>
</dbReference>
<reference evidence="5" key="1">
    <citation type="submission" date="2017-11" db="EMBL/GenBank/DDBJ databases">
        <title>Three new genomes from thermophilic consortium.</title>
        <authorList>
            <person name="Quaggio R."/>
            <person name="Amgarten D."/>
            <person name="Setubal J.C."/>
        </authorList>
    </citation>
    <scope>NUCLEOTIDE SEQUENCE</scope>
    <source>
        <strain evidence="5">ZCTH01-B2</strain>
    </source>
</reference>
<evidence type="ECO:0000256" key="1">
    <source>
        <dbReference type="ARBA" id="ARBA00022448"/>
    </source>
</evidence>
<dbReference type="RefSeq" id="WP_011194516.1">
    <property type="nucleotide sequence ID" value="NZ_JACSIR010000005.1"/>
</dbReference>
<dbReference type="InterPro" id="IPR003593">
    <property type="entry name" value="AAA+_ATPase"/>
</dbReference>
<dbReference type="SUPFAM" id="SSF52540">
    <property type="entry name" value="P-loop containing nucleoside triphosphate hydrolases"/>
    <property type="match status" value="1"/>
</dbReference>
<dbReference type="PANTHER" id="PTHR42781">
    <property type="entry name" value="SPERMIDINE/PUTRESCINE IMPORT ATP-BINDING PROTEIN POTA"/>
    <property type="match status" value="1"/>
</dbReference>
<dbReference type="SMART" id="SM00382">
    <property type="entry name" value="AAA"/>
    <property type="match status" value="1"/>
</dbReference>
<dbReference type="Proteomes" id="UP000732377">
    <property type="component" value="Unassembled WGS sequence"/>
</dbReference>
<evidence type="ECO:0000313" key="5">
    <source>
        <dbReference type="EMBL" id="MBY6275736.1"/>
    </source>
</evidence>
<dbReference type="EMBL" id="PIUK01000038">
    <property type="protein sequence ID" value="MBY6275736.1"/>
    <property type="molecule type" value="Genomic_DNA"/>
</dbReference>
<dbReference type="InterPro" id="IPR017871">
    <property type="entry name" value="ABC_transporter-like_CS"/>
</dbReference>